<dbReference type="PRINTS" id="PR01021">
    <property type="entry name" value="OMPADOMAIN"/>
</dbReference>
<keyword evidence="5" id="KW-1185">Reference proteome</keyword>
<dbReference type="PROSITE" id="PS01068">
    <property type="entry name" value="OMPA_1"/>
    <property type="match status" value="1"/>
</dbReference>
<gene>
    <name evidence="4" type="ORF">ICHIAU1_22790</name>
</gene>
<dbReference type="Pfam" id="PF00691">
    <property type="entry name" value="OmpA"/>
    <property type="match status" value="1"/>
</dbReference>
<dbReference type="CDD" id="cd07185">
    <property type="entry name" value="OmpA_C-like"/>
    <property type="match status" value="1"/>
</dbReference>
<accession>A0A679IDU8</accession>
<dbReference type="Gene3D" id="3.30.1330.60">
    <property type="entry name" value="OmpA-like domain"/>
    <property type="match status" value="1"/>
</dbReference>
<comment type="subcellular location">
    <subcellularLocation>
        <location evidence="1">Cell outer membrane</location>
    </subcellularLocation>
</comment>
<protein>
    <submittedName>
        <fullName evidence="4">Uncharacterized protein</fullName>
    </submittedName>
</protein>
<dbReference type="InterPro" id="IPR006664">
    <property type="entry name" value="OMP_bac"/>
</dbReference>
<reference evidence="5" key="1">
    <citation type="submission" date="2020-01" db="EMBL/GenBank/DDBJ databases">
        <title>Phosphoaccumulans saitamaens gen. nov., sp. nov., a polyphosphate accumulating bacterium isolated from surface river water.</title>
        <authorList>
            <person name="Watanabe K."/>
            <person name="Suda W."/>
        </authorList>
    </citation>
    <scope>NUCLEOTIDE SEQUENCE [LARGE SCALE GENOMIC DNA]</scope>
    <source>
        <strain evidence="5">ICHIAU1</strain>
    </source>
</reference>
<dbReference type="PROSITE" id="PS51123">
    <property type="entry name" value="OMPA_2"/>
    <property type="match status" value="1"/>
</dbReference>
<evidence type="ECO:0000313" key="4">
    <source>
        <dbReference type="EMBL" id="BBU69996.1"/>
    </source>
</evidence>
<proteinExistence type="predicted"/>
<dbReference type="GO" id="GO:0009279">
    <property type="term" value="C:cell outer membrane"/>
    <property type="evidence" value="ECO:0007669"/>
    <property type="project" value="UniProtKB-SubCell"/>
</dbReference>
<keyword evidence="2" id="KW-0472">Membrane</keyword>
<dbReference type="SUPFAM" id="SSF103088">
    <property type="entry name" value="OmpA-like"/>
    <property type="match status" value="1"/>
</dbReference>
<evidence type="ECO:0000256" key="3">
    <source>
        <dbReference type="ARBA" id="ARBA00023237"/>
    </source>
</evidence>
<dbReference type="InterPro" id="IPR050330">
    <property type="entry name" value="Bact_OuterMem_StrucFunc"/>
</dbReference>
<dbReference type="PANTHER" id="PTHR30329:SF21">
    <property type="entry name" value="LIPOPROTEIN YIAD-RELATED"/>
    <property type="match status" value="1"/>
</dbReference>
<evidence type="ECO:0000256" key="2">
    <source>
        <dbReference type="ARBA" id="ARBA00023136"/>
    </source>
</evidence>
<dbReference type="EMBL" id="AP022345">
    <property type="protein sequence ID" value="BBU69996.1"/>
    <property type="molecule type" value="Genomic_DNA"/>
</dbReference>
<dbReference type="Proteomes" id="UP000463961">
    <property type="component" value="Chromosome"/>
</dbReference>
<evidence type="ECO:0000256" key="1">
    <source>
        <dbReference type="ARBA" id="ARBA00004442"/>
    </source>
</evidence>
<keyword evidence="3" id="KW-0998">Cell outer membrane</keyword>
<organism evidence="4 5">
    <name type="scientific">Fluviibacter phosphoraccumulans</name>
    <dbReference type="NCBI Taxonomy" id="1751046"/>
    <lineage>
        <taxon>Bacteria</taxon>
        <taxon>Pseudomonadati</taxon>
        <taxon>Pseudomonadota</taxon>
        <taxon>Betaproteobacteria</taxon>
        <taxon>Rhodocyclales</taxon>
        <taxon>Fluviibacteraceae</taxon>
        <taxon>Fluviibacter</taxon>
    </lineage>
</organism>
<name>A0A679IDU8_9RHOO</name>
<evidence type="ECO:0000313" key="5">
    <source>
        <dbReference type="Proteomes" id="UP000463961"/>
    </source>
</evidence>
<dbReference type="PANTHER" id="PTHR30329">
    <property type="entry name" value="STATOR ELEMENT OF FLAGELLAR MOTOR COMPLEX"/>
    <property type="match status" value="1"/>
</dbReference>
<dbReference type="AlphaFoldDB" id="A0A679IDU8"/>
<dbReference type="InterPro" id="IPR036737">
    <property type="entry name" value="OmpA-like_sf"/>
</dbReference>
<dbReference type="InterPro" id="IPR006665">
    <property type="entry name" value="OmpA-like"/>
</dbReference>
<sequence length="211" mass="21858">MTMRISAKQAVLAAIVAGLGVGATVAHAATPGIDPNGTVAYLVDKDFNVVKSGTGLCWRDGYWTPANAVAECDGGAKAAPAGAKITLAADTLFAFNKSDLKPEGKAALDNVVNQAKALKVEVIVAVGYTDRIGSDAYNLKLSQQRANSVKAYLVSKGIPADKVYTEGKGKANPVTGKTCDKIGGPQNGSNKKLVDCLQPDRRAVLEIIGTK</sequence>
<dbReference type="InterPro" id="IPR006690">
    <property type="entry name" value="OMPA-like_CS"/>
</dbReference>